<sequence length="253" mass="29504">MSFQFTYENYTRILGKLTDRGYAFALFPEALKLFERKKSFALIRHDVDLDLQGALKLAELDAESSVRATFFLLIRTEHYNLFSDTGTEIVEAIIDLGHEIGLHFNRLSYPEMNIKEISKACRKEADILGKWFSQKIFTVSFHRPNKLVLEGSPELSAPMLNTYMPLFIRDIKYLSDSRGEWKHIPMENEWFKKGMPLHILTHPIWWKDEDFTPIEKIVGVVESQKRLLERSIEKNMNYYIPHGKKSDVNGASI</sequence>
<evidence type="ECO:0008006" key="2">
    <source>
        <dbReference type="Google" id="ProtNLM"/>
    </source>
</evidence>
<accession>X0T3G8</accession>
<dbReference type="SUPFAM" id="SSF88713">
    <property type="entry name" value="Glycoside hydrolase/deacetylase"/>
    <property type="match status" value="1"/>
</dbReference>
<dbReference type="GO" id="GO:0005975">
    <property type="term" value="P:carbohydrate metabolic process"/>
    <property type="evidence" value="ECO:0007669"/>
    <property type="project" value="InterPro"/>
</dbReference>
<evidence type="ECO:0000313" key="1">
    <source>
        <dbReference type="EMBL" id="GAF81896.1"/>
    </source>
</evidence>
<dbReference type="Gene3D" id="3.20.20.370">
    <property type="entry name" value="Glycoside hydrolase/deacetylase"/>
    <property type="match status" value="1"/>
</dbReference>
<gene>
    <name evidence="1" type="ORF">S01H1_14159</name>
</gene>
<name>X0T3G8_9ZZZZ</name>
<dbReference type="InterPro" id="IPR011330">
    <property type="entry name" value="Glyco_hydro/deAcase_b/a-brl"/>
</dbReference>
<dbReference type="EMBL" id="BARS01007348">
    <property type="protein sequence ID" value="GAF81896.1"/>
    <property type="molecule type" value="Genomic_DNA"/>
</dbReference>
<comment type="caution">
    <text evidence="1">The sequence shown here is derived from an EMBL/GenBank/DDBJ whole genome shotgun (WGS) entry which is preliminary data.</text>
</comment>
<organism evidence="1">
    <name type="scientific">marine sediment metagenome</name>
    <dbReference type="NCBI Taxonomy" id="412755"/>
    <lineage>
        <taxon>unclassified sequences</taxon>
        <taxon>metagenomes</taxon>
        <taxon>ecological metagenomes</taxon>
    </lineage>
</organism>
<proteinExistence type="predicted"/>
<reference evidence="1" key="1">
    <citation type="journal article" date="2014" name="Front. Microbiol.">
        <title>High frequency of phylogenetically diverse reductive dehalogenase-homologous genes in deep subseafloor sedimentary metagenomes.</title>
        <authorList>
            <person name="Kawai M."/>
            <person name="Futagami T."/>
            <person name="Toyoda A."/>
            <person name="Takaki Y."/>
            <person name="Nishi S."/>
            <person name="Hori S."/>
            <person name="Arai W."/>
            <person name="Tsubouchi T."/>
            <person name="Morono Y."/>
            <person name="Uchiyama I."/>
            <person name="Ito T."/>
            <person name="Fujiyama A."/>
            <person name="Inagaki F."/>
            <person name="Takami H."/>
        </authorList>
    </citation>
    <scope>NUCLEOTIDE SEQUENCE</scope>
    <source>
        <strain evidence="1">Expedition CK06-06</strain>
    </source>
</reference>
<dbReference type="AlphaFoldDB" id="X0T3G8"/>
<protein>
    <recommendedName>
        <fullName evidence="2">NodB homology domain-containing protein</fullName>
    </recommendedName>
</protein>